<comment type="caution">
    <text evidence="1">The sequence shown here is derived from an EMBL/GenBank/DDBJ whole genome shotgun (WGS) entry which is preliminary data.</text>
</comment>
<reference evidence="1 2" key="1">
    <citation type="journal article" date="2019" name="Sci. Rep.">
        <title>A high-quality genome of Eragrostis curvula grass provides insights into Poaceae evolution and supports new strategies to enhance forage quality.</title>
        <authorList>
            <person name="Carballo J."/>
            <person name="Santos B.A.C.M."/>
            <person name="Zappacosta D."/>
            <person name="Garbus I."/>
            <person name="Selva J.P."/>
            <person name="Gallo C.A."/>
            <person name="Diaz A."/>
            <person name="Albertini E."/>
            <person name="Caccamo M."/>
            <person name="Echenique V."/>
        </authorList>
    </citation>
    <scope>NUCLEOTIDE SEQUENCE [LARGE SCALE GENOMIC DNA]</scope>
    <source>
        <strain evidence="2">cv. Victoria</strain>
        <tissue evidence="1">Leaf</tissue>
    </source>
</reference>
<evidence type="ECO:0000313" key="1">
    <source>
        <dbReference type="EMBL" id="TVU41416.1"/>
    </source>
</evidence>
<gene>
    <name evidence="1" type="ORF">EJB05_14932</name>
</gene>
<name>A0A5J9W0H9_9POAL</name>
<sequence>MSDNWRSGEKVGRVSFLGHLINPCVDFGHSVIRMSQFNVSEEAREFFPDEQRHGSPLKFSREVFKGSASVQGWQVLSSSSRRLRRDRRSGKNRIPIGIGAVPSSSHRHWCTPWNCRRLPIGIGAGTACDVVVIAAAAAAAPQPATAKDDHTAAPVADELSVKPGHECVVAGQQASLRLMGLKWSNTEANVLLPGILINNLATSSSRVITPWDETISRHWRRNVRLGCQCRRRSMKRTTMNFLPVQNLKEFSPRRKGAMMEKCQRAVAKSRRGDKTVETLHKEEDQRRLEEIANAIESSSRVPPMLTWSVNRNYNAKCGC</sequence>
<proteinExistence type="predicted"/>
<organism evidence="1 2">
    <name type="scientific">Eragrostis curvula</name>
    <name type="common">weeping love grass</name>
    <dbReference type="NCBI Taxonomy" id="38414"/>
    <lineage>
        <taxon>Eukaryota</taxon>
        <taxon>Viridiplantae</taxon>
        <taxon>Streptophyta</taxon>
        <taxon>Embryophyta</taxon>
        <taxon>Tracheophyta</taxon>
        <taxon>Spermatophyta</taxon>
        <taxon>Magnoliopsida</taxon>
        <taxon>Liliopsida</taxon>
        <taxon>Poales</taxon>
        <taxon>Poaceae</taxon>
        <taxon>PACMAD clade</taxon>
        <taxon>Chloridoideae</taxon>
        <taxon>Eragrostideae</taxon>
        <taxon>Eragrostidinae</taxon>
        <taxon>Eragrostis</taxon>
    </lineage>
</organism>
<dbReference type="EMBL" id="RWGY01000007">
    <property type="protein sequence ID" value="TVU41416.1"/>
    <property type="molecule type" value="Genomic_DNA"/>
</dbReference>
<keyword evidence="2" id="KW-1185">Reference proteome</keyword>
<protein>
    <submittedName>
        <fullName evidence="1">Uncharacterized protein</fullName>
    </submittedName>
</protein>
<dbReference type="Proteomes" id="UP000324897">
    <property type="component" value="Chromosome 4"/>
</dbReference>
<dbReference type="AlphaFoldDB" id="A0A5J9W0H9"/>
<evidence type="ECO:0000313" key="2">
    <source>
        <dbReference type="Proteomes" id="UP000324897"/>
    </source>
</evidence>
<dbReference type="Gramene" id="TVU41416">
    <property type="protein sequence ID" value="TVU41416"/>
    <property type="gene ID" value="EJB05_14932"/>
</dbReference>
<feature type="non-terminal residue" evidence="1">
    <location>
        <position position="1"/>
    </location>
</feature>
<accession>A0A5J9W0H9</accession>